<gene>
    <name evidence="5" type="ORF">TDSAC_1242</name>
</gene>
<feature type="domain" description="NAD-specific glutamate dehydrogenase C-terminal" evidence="3">
    <location>
        <begin position="759"/>
        <end position="1074"/>
    </location>
</feature>
<dbReference type="Proteomes" id="UP000244792">
    <property type="component" value="Chromosome"/>
</dbReference>
<evidence type="ECO:0000259" key="4">
    <source>
        <dbReference type="Pfam" id="PF21077"/>
    </source>
</evidence>
<dbReference type="RefSeq" id="WP_108309376.1">
    <property type="nucleotide sequence ID" value="NZ_CP020921.1"/>
</dbReference>
<evidence type="ECO:0000313" key="6">
    <source>
        <dbReference type="Proteomes" id="UP000244792"/>
    </source>
</evidence>
<dbReference type="InterPro" id="IPR046346">
    <property type="entry name" value="Aminoacid_DH-like_N_sf"/>
</dbReference>
<reference evidence="5 6" key="1">
    <citation type="submission" date="2017-04" db="EMBL/GenBank/DDBJ databases">
        <title>Genomic insights into metabolism of Thermodesulfobium acidiphilum.</title>
        <authorList>
            <person name="Toshchakov S.V."/>
            <person name="Frolov E.N."/>
            <person name="Kublanov I.V."/>
            <person name="Samarov N.I."/>
            <person name="Novikov A."/>
            <person name="Lebedinsky A.V."/>
            <person name="Bonch-Osmolovskaya E.A."/>
            <person name="Chernyh N.A."/>
        </authorList>
    </citation>
    <scope>NUCLEOTIDE SEQUENCE [LARGE SCALE GENOMIC DNA]</scope>
    <source>
        <strain evidence="5 6">3127-1</strain>
    </source>
</reference>
<dbReference type="InterPro" id="IPR048381">
    <property type="entry name" value="GDH_C"/>
</dbReference>
<dbReference type="Pfam" id="PF21077">
    <property type="entry name" value="GDH_ACT3"/>
    <property type="match status" value="1"/>
</dbReference>
<dbReference type="GO" id="GO:0006538">
    <property type="term" value="P:L-glutamate catabolic process"/>
    <property type="evidence" value="ECO:0007669"/>
    <property type="project" value="InterPro"/>
</dbReference>
<dbReference type="InterPro" id="IPR007780">
    <property type="entry name" value="NAD_Glu_DH_bac"/>
</dbReference>
<dbReference type="EMBL" id="CP020921">
    <property type="protein sequence ID" value="AWB10584.1"/>
    <property type="molecule type" value="Genomic_DNA"/>
</dbReference>
<accession>A0A2R4W1H3</accession>
<feature type="domain" description="NAD-glutamate dehydrogenase catalytic" evidence="2">
    <location>
        <begin position="224"/>
        <end position="712"/>
    </location>
</feature>
<dbReference type="OrthoDB" id="9758052at2"/>
<evidence type="ECO:0000313" key="5">
    <source>
        <dbReference type="EMBL" id="AWB10584.1"/>
    </source>
</evidence>
<evidence type="ECO:0000259" key="3">
    <source>
        <dbReference type="Pfam" id="PF21074"/>
    </source>
</evidence>
<dbReference type="SUPFAM" id="SSF53223">
    <property type="entry name" value="Aminoacid dehydrogenase-like, N-terminal domain"/>
    <property type="match status" value="1"/>
</dbReference>
<dbReference type="Pfam" id="PF21074">
    <property type="entry name" value="GDH_C"/>
    <property type="match status" value="1"/>
</dbReference>
<feature type="domain" description="NAD-glutamate dehydrogenase ACT3" evidence="4">
    <location>
        <begin position="66"/>
        <end position="119"/>
    </location>
</feature>
<name>A0A2R4W1H3_THEAF</name>
<organism evidence="5 6">
    <name type="scientific">Thermodesulfobium acidiphilum</name>
    <dbReference type="NCBI Taxonomy" id="1794699"/>
    <lineage>
        <taxon>Bacteria</taxon>
        <taxon>Pseudomonadati</taxon>
        <taxon>Thermodesulfobiota</taxon>
        <taxon>Thermodesulfobiia</taxon>
        <taxon>Thermodesulfobiales</taxon>
        <taxon>Thermodesulfobiaceae</taxon>
        <taxon>Thermodesulfobium</taxon>
    </lineage>
</organism>
<evidence type="ECO:0000259" key="2">
    <source>
        <dbReference type="Pfam" id="PF05088"/>
    </source>
</evidence>
<dbReference type="GO" id="GO:0004352">
    <property type="term" value="F:glutamate dehydrogenase (NAD+) activity"/>
    <property type="evidence" value="ECO:0007669"/>
    <property type="project" value="InterPro"/>
</dbReference>
<dbReference type="Pfam" id="PF05088">
    <property type="entry name" value="Bac_GDH_CD"/>
    <property type="match status" value="1"/>
</dbReference>
<dbReference type="KEGG" id="taci:TDSAC_1242"/>
<sequence length="1088" mass="126086">MSSQDFSTWRQEYERLSKDNEIASHYFSFFSDDYRLNVTPQEAIIDSNAFDSLIKEGQKQVRIIKQDQDLFFKIYSFCKIPLYEILPILKNLGLNAVYGNFYEIVANDKKILIQRYNIEVISNEIDKNAPIVQENFLAIINNVVENDELNTLATKEFLNFKQIDLLRTICNYLMQVDFNIKRKSLYTTLIKYSNISRLFIDLFDQKFNPNIEKSARKTGEISNKINNLLEDINNIQEYKILDAILNVIESTIRTNFYRDKPYHYISIKIDSAKITKMPLPRPMYEIYVHSYLMEGCHLRGGKVARGGIRWSDRKDDFRLEILELMKTQMVKNAVIVPVGSKGGFIIKQPNGDTQEKAIESYKTLIRGMLDVTDNYSVSNEKLRPTNVVCYDDFDPYLVVAADKGTAKFSDIANEIVQEEYNFWLKDAFASGGKYGYDHKELGITSKGALVCVKRHFRELGINLDNTSISIVGVGDMSGDVFGNAMIELKNIHLKAAFNGKEIFVDPNPDIEISYKERKRLFDNSLTWKHYNKELISKGGFVCSRDERSIPLSKEVKMFLETEKDNVSSDELVKLILKAKVDLLWMGGIGTYVKASSETHEEVGDKANDNVRIDANEIRAMVVGEGANLGFTQKARIEYALLGGKINTDSLDNSAGVDLSDQEVNLKILLNDLMKSKVIKDLNERNKILKKLTPEVVQRVLDHNYMQSLAVSLDEIRSKNEPEVFFELVEFLKNENLFNETEYSFPNKKILAARVDSRIGYTKPELSIMLSFLKMYIYTSLLKEANFDKHLVDKYVLLYFAPSTRQVYKDYIEKHLLKKEIASTYITNLVVNSNGVGAITKINMLTGFPYTSIIKTLIFIYDLLDVQNIRNEVFLYENKVEQTLIYQTIIDIFYAIERFATNQIYLFGDSIIEYVFKQEMLNYLEYYKENTIKDGIFKSKFENKVKELSKYFTEELSEKIAYNYFIDDFILAYYITRKTDKNFILTIETIERINERFGIQKTIDYINSIRVVNEWDRFAQFSMIKKYVLFIVKLTIKVLSDFNGNVDAFVAAKKQIFEDYNERLNTTSKLSASNLHPVLLLYDKLEELL</sequence>
<dbReference type="AlphaFoldDB" id="A0A2R4W1H3"/>
<keyword evidence="6" id="KW-1185">Reference proteome</keyword>
<proteinExistence type="predicted"/>
<keyword evidence="1" id="KW-0560">Oxidoreductase</keyword>
<evidence type="ECO:0000256" key="1">
    <source>
        <dbReference type="ARBA" id="ARBA00023002"/>
    </source>
</evidence>
<dbReference type="InterPro" id="IPR036291">
    <property type="entry name" value="NAD(P)-bd_dom_sf"/>
</dbReference>
<dbReference type="PANTHER" id="PTHR43403">
    <property type="entry name" value="NAD-SPECIFIC GLUTAMATE DEHYDROGENASE"/>
    <property type="match status" value="1"/>
</dbReference>
<dbReference type="GO" id="GO:0004069">
    <property type="term" value="F:L-aspartate:2-oxoglutarate aminotransferase activity"/>
    <property type="evidence" value="ECO:0007669"/>
    <property type="project" value="InterPro"/>
</dbReference>
<protein>
    <submittedName>
        <fullName evidence="5">Glutamate dehydrogenase</fullName>
    </submittedName>
</protein>
<dbReference type="Gene3D" id="3.40.50.720">
    <property type="entry name" value="NAD(P)-binding Rossmann-like Domain"/>
    <property type="match status" value="1"/>
</dbReference>
<dbReference type="SUPFAM" id="SSF51735">
    <property type="entry name" value="NAD(P)-binding Rossmann-fold domains"/>
    <property type="match status" value="1"/>
</dbReference>
<dbReference type="PANTHER" id="PTHR43403:SF1">
    <property type="entry name" value="NAD-SPECIFIC GLUTAMATE DEHYDROGENASE"/>
    <property type="match status" value="1"/>
</dbReference>
<dbReference type="Pfam" id="PF21078">
    <property type="entry name" value="GDH_HM3"/>
    <property type="match status" value="1"/>
</dbReference>
<dbReference type="InterPro" id="IPR049056">
    <property type="entry name" value="NAD_Glu_DH_HM3"/>
</dbReference>
<dbReference type="InterPro" id="IPR028971">
    <property type="entry name" value="NAD-GDH_cat"/>
</dbReference>
<dbReference type="InterPro" id="IPR049064">
    <property type="entry name" value="NAD_Glu_DH_ACT3"/>
</dbReference>